<evidence type="ECO:0000313" key="2">
    <source>
        <dbReference type="Proteomes" id="UP000035704"/>
    </source>
</evidence>
<keyword evidence="2" id="KW-1185">Reference proteome</keyword>
<dbReference type="AlphaFoldDB" id="A0A0D8I868"/>
<dbReference type="STRING" id="84022.CACET_c08270"/>
<sequence>MVKELSYNELMATNGGGVTLGSLLVAMGLGGLTGSFTGAQLGSAVAPGAGTVAGALSGFVWGAGNAALAHIIQNYGAERLDQYLGY</sequence>
<gene>
    <name evidence="1" type="ORF">CACET_c08270</name>
</gene>
<reference evidence="1 2" key="1">
    <citation type="submission" date="2014-10" db="EMBL/GenBank/DDBJ databases">
        <title>Genome sequence of Clostridium aceticum DSM 1496.</title>
        <authorList>
            <person name="Poehlein A."/>
            <person name="Schiel-Bengelsdorf B."/>
            <person name="Gottschalk G."/>
            <person name="Duerre P."/>
            <person name="Daniel R."/>
        </authorList>
    </citation>
    <scope>NUCLEOTIDE SEQUENCE [LARGE SCALE GENOMIC DNA]</scope>
    <source>
        <strain evidence="1 2">DSM 1496</strain>
    </source>
</reference>
<evidence type="ECO:0000313" key="1">
    <source>
        <dbReference type="EMBL" id="AKL94336.1"/>
    </source>
</evidence>
<dbReference type="EMBL" id="CP009687">
    <property type="protein sequence ID" value="AKL94336.1"/>
    <property type="molecule type" value="Genomic_DNA"/>
</dbReference>
<name>A0A0D8I868_9CLOT</name>
<dbReference type="PATRIC" id="fig|84022.5.peg.3377"/>
<accession>A0A0D8I868</accession>
<dbReference type="Proteomes" id="UP000035704">
    <property type="component" value="Chromosome"/>
</dbReference>
<proteinExistence type="predicted"/>
<organism evidence="1 2">
    <name type="scientific">Clostridium aceticum</name>
    <dbReference type="NCBI Taxonomy" id="84022"/>
    <lineage>
        <taxon>Bacteria</taxon>
        <taxon>Bacillati</taxon>
        <taxon>Bacillota</taxon>
        <taxon>Clostridia</taxon>
        <taxon>Eubacteriales</taxon>
        <taxon>Clostridiaceae</taxon>
        <taxon>Clostridium</taxon>
    </lineage>
</organism>
<protein>
    <submittedName>
        <fullName evidence="1">Uncharacterized protein</fullName>
    </submittedName>
</protein>
<dbReference type="KEGG" id="cace:CACET_c08270"/>